<comment type="caution">
    <text evidence="2">The sequence shown here is derived from an EMBL/GenBank/DDBJ whole genome shotgun (WGS) entry which is preliminary data.</text>
</comment>
<dbReference type="AlphaFoldDB" id="A0AAD4NFN6"/>
<accession>A0AAD4NFN6</accession>
<sequence>MCCCCLRLHRHQVHLISYGCVSFSLITTGLVFTVFAIFQKDSQIGKVWLAGPTTMVIIDWGPAMAHGREGSIDSRLMDQLTLTNALPTGGVLLNGNAAGQLKAPLPLDNLLPSPHYNGRNSLLTADSNSSLGSTQFLTGRTIGSVGGPSVFRPTKTSVDVTVAGCENDEAGKAGAIDCIVYGQFDGLSNSNTPSIQCSHSHNENYSDINRISALQTALGNHREKNSVSIATQTHPMILSNPAYPEIDEKVALNQSAECCCDGQVYNYAYSSMSSVREQVTATTRIVEGNHNHQPQYGSMDARTGKNAQGRSEKCIYQGETFMLNQRSFFI</sequence>
<gene>
    <name evidence="2" type="ORF">DdX_02191</name>
</gene>
<keyword evidence="1" id="KW-0812">Transmembrane</keyword>
<keyword evidence="1" id="KW-1133">Transmembrane helix</keyword>
<dbReference type="Proteomes" id="UP001201812">
    <property type="component" value="Unassembled WGS sequence"/>
</dbReference>
<organism evidence="2 3">
    <name type="scientific">Ditylenchus destructor</name>
    <dbReference type="NCBI Taxonomy" id="166010"/>
    <lineage>
        <taxon>Eukaryota</taxon>
        <taxon>Metazoa</taxon>
        <taxon>Ecdysozoa</taxon>
        <taxon>Nematoda</taxon>
        <taxon>Chromadorea</taxon>
        <taxon>Rhabditida</taxon>
        <taxon>Tylenchina</taxon>
        <taxon>Tylenchomorpha</taxon>
        <taxon>Sphaerularioidea</taxon>
        <taxon>Anguinidae</taxon>
        <taxon>Anguininae</taxon>
        <taxon>Ditylenchus</taxon>
    </lineage>
</organism>
<reference evidence="2" key="1">
    <citation type="submission" date="2022-01" db="EMBL/GenBank/DDBJ databases">
        <title>Genome Sequence Resource for Two Populations of Ditylenchus destructor, the Migratory Endoparasitic Phytonematode.</title>
        <authorList>
            <person name="Zhang H."/>
            <person name="Lin R."/>
            <person name="Xie B."/>
        </authorList>
    </citation>
    <scope>NUCLEOTIDE SEQUENCE</scope>
    <source>
        <strain evidence="2">BazhouSP</strain>
    </source>
</reference>
<protein>
    <submittedName>
        <fullName evidence="2">Uncharacterized protein</fullName>
    </submittedName>
</protein>
<evidence type="ECO:0000313" key="3">
    <source>
        <dbReference type="Proteomes" id="UP001201812"/>
    </source>
</evidence>
<name>A0AAD4NFN6_9BILA</name>
<evidence type="ECO:0000313" key="2">
    <source>
        <dbReference type="EMBL" id="KAI1725531.1"/>
    </source>
</evidence>
<keyword evidence="3" id="KW-1185">Reference proteome</keyword>
<evidence type="ECO:0000256" key="1">
    <source>
        <dbReference type="SAM" id="Phobius"/>
    </source>
</evidence>
<proteinExistence type="predicted"/>
<dbReference type="EMBL" id="JAKKPZ010000002">
    <property type="protein sequence ID" value="KAI1725531.1"/>
    <property type="molecule type" value="Genomic_DNA"/>
</dbReference>
<keyword evidence="1" id="KW-0472">Membrane</keyword>
<feature type="transmembrane region" description="Helical" evidence="1">
    <location>
        <begin position="16"/>
        <end position="38"/>
    </location>
</feature>